<reference evidence="4" key="1">
    <citation type="submission" date="2021-01" db="EMBL/GenBank/DDBJ databases">
        <authorList>
            <person name="Corre E."/>
            <person name="Pelletier E."/>
            <person name="Niang G."/>
            <person name="Scheremetjew M."/>
            <person name="Finn R."/>
            <person name="Kale V."/>
            <person name="Holt S."/>
            <person name="Cochrane G."/>
            <person name="Meng A."/>
            <person name="Brown T."/>
            <person name="Cohen L."/>
        </authorList>
    </citation>
    <scope>NUCLEOTIDE SEQUENCE</scope>
    <source>
        <strain evidence="4">CCMP1594</strain>
    </source>
</reference>
<dbReference type="EMBL" id="HBJA01147927">
    <property type="protein sequence ID" value="CAE0839547.1"/>
    <property type="molecule type" value="Transcribed_RNA"/>
</dbReference>
<dbReference type="InterPro" id="IPR017868">
    <property type="entry name" value="Filamin/ABP280_repeat-like"/>
</dbReference>
<proteinExistence type="predicted"/>
<evidence type="ECO:0000256" key="2">
    <source>
        <dbReference type="PROSITE-ProRule" id="PRU00087"/>
    </source>
</evidence>
<dbReference type="InterPro" id="IPR014756">
    <property type="entry name" value="Ig_E-set"/>
</dbReference>
<dbReference type="Pfam" id="PF00630">
    <property type="entry name" value="Filamin"/>
    <property type="match status" value="2"/>
</dbReference>
<name>A0A7S4LN52_9EUGL</name>
<dbReference type="GO" id="GO:0030036">
    <property type="term" value="P:actin cytoskeleton organization"/>
    <property type="evidence" value="ECO:0007669"/>
    <property type="project" value="InterPro"/>
</dbReference>
<dbReference type="InterPro" id="IPR001298">
    <property type="entry name" value="Filamin/ABP280_rpt"/>
</dbReference>
<dbReference type="GO" id="GO:0051015">
    <property type="term" value="F:actin filament binding"/>
    <property type="evidence" value="ECO:0007669"/>
    <property type="project" value="InterPro"/>
</dbReference>
<dbReference type="PANTHER" id="PTHR38537">
    <property type="entry name" value="JITTERBUG, ISOFORM N"/>
    <property type="match status" value="1"/>
</dbReference>
<keyword evidence="1" id="KW-0677">Repeat</keyword>
<feature type="repeat" description="Filamin" evidence="2">
    <location>
        <begin position="104"/>
        <end position="185"/>
    </location>
</feature>
<feature type="region of interest" description="Disordered" evidence="3">
    <location>
        <begin position="122"/>
        <end position="145"/>
    </location>
</feature>
<dbReference type="AlphaFoldDB" id="A0A7S4LN52"/>
<dbReference type="PANTHER" id="PTHR38537:SF8">
    <property type="entry name" value="FILAMIN-A"/>
    <property type="match status" value="1"/>
</dbReference>
<dbReference type="PROSITE" id="PS50194">
    <property type="entry name" value="FILAMIN_REPEAT"/>
    <property type="match status" value="2"/>
</dbReference>
<feature type="repeat" description="Filamin" evidence="2">
    <location>
        <begin position="1"/>
        <end position="91"/>
    </location>
</feature>
<dbReference type="InterPro" id="IPR013783">
    <property type="entry name" value="Ig-like_fold"/>
</dbReference>
<evidence type="ECO:0000313" key="4">
    <source>
        <dbReference type="EMBL" id="CAE0839547.1"/>
    </source>
</evidence>
<accession>A0A7S4LN52</accession>
<protein>
    <submittedName>
        <fullName evidence="4">Uncharacterized protein</fullName>
    </submittedName>
</protein>
<dbReference type="Gene3D" id="2.60.40.10">
    <property type="entry name" value="Immunoglobulins"/>
    <property type="match status" value="2"/>
</dbReference>
<dbReference type="InterPro" id="IPR044801">
    <property type="entry name" value="Filamin"/>
</dbReference>
<gene>
    <name evidence="4" type="ORF">EGYM00163_LOCUS50919</name>
</gene>
<dbReference type="SUPFAM" id="SSF81296">
    <property type="entry name" value="E set domains"/>
    <property type="match status" value="2"/>
</dbReference>
<evidence type="ECO:0000256" key="1">
    <source>
        <dbReference type="ARBA" id="ARBA00022737"/>
    </source>
</evidence>
<sequence>MADKVTVSGPALEGAQYMASSELIFTIGDGAGQGPLGVSVKSQLTPKPLEVKDNGNGTMSVLFTPRATGKHIFELKWGNDPIKQSPIEVEVTGEVQRDPSKVVVERSEEGIVNQPVKMEVTAPDEAGPGPLQVDASGPSEPEIELQNIGNGKFSVQLKVTKPGSYKVAVAWGDCAVPGSPFTIEIKAEESKE</sequence>
<evidence type="ECO:0000256" key="3">
    <source>
        <dbReference type="SAM" id="MobiDB-lite"/>
    </source>
</evidence>
<dbReference type="SMART" id="SM00557">
    <property type="entry name" value="IG_FLMN"/>
    <property type="match status" value="2"/>
</dbReference>
<organism evidence="4">
    <name type="scientific">Eutreptiella gymnastica</name>
    <dbReference type="NCBI Taxonomy" id="73025"/>
    <lineage>
        <taxon>Eukaryota</taxon>
        <taxon>Discoba</taxon>
        <taxon>Euglenozoa</taxon>
        <taxon>Euglenida</taxon>
        <taxon>Spirocuta</taxon>
        <taxon>Euglenophyceae</taxon>
        <taxon>Eutreptiales</taxon>
        <taxon>Eutreptiaceae</taxon>
        <taxon>Eutreptiella</taxon>
    </lineage>
</organism>